<feature type="compositionally biased region" description="Polar residues" evidence="1">
    <location>
        <begin position="21"/>
        <end position="30"/>
    </location>
</feature>
<evidence type="ECO:0000256" key="1">
    <source>
        <dbReference type="SAM" id="MobiDB-lite"/>
    </source>
</evidence>
<name>A0AAE8MEU8_9HYPO</name>
<dbReference type="Proteomes" id="UP001187734">
    <property type="component" value="Unassembled WGS sequence"/>
</dbReference>
<protein>
    <submittedName>
        <fullName evidence="2">Uncharacterized protein</fullName>
    </submittedName>
</protein>
<sequence>MAEQRRDSIADDWLEVESATSVISFDSISRPTTPSPPSPPSTPQDAPVLATQPIESHHDLPPTTTSQLPVRLKKEEPELPTASKEAQPDSSPSQEGPDAQHDVDLADPTPGDYHKACQNATEALATVAKLAHDLGGHRISTMSLLRSTCEQLSTQTEDLGKMLEVYAAHWVSKGSNMSFVDIPLNPEIWDLMSELNAQLLRGQGDLCSLVPSDEDTPPLMAKNIPLHVNLALARCLESLEDTQELLTEFLPILRADFDEFKTRQMGFSPTRDVQSPNNSRRQPPQPSVSSIRRELYDMKDRFVLINVFLSRLKNADPLPMSIDPLLFKSLKCIVESISTLLTNNPSEWIDSDMAPSSPGIISYPQYLTLDPDVLHDITSHLQEFQEELDIEPGQVGSGYSPLMIRNHQEYLLCEGGKMEELCSVIEFTESLLVMSDQVRHCTLSSGKAPVGQL</sequence>
<feature type="region of interest" description="Disordered" evidence="1">
    <location>
        <begin position="21"/>
        <end position="115"/>
    </location>
</feature>
<proteinExistence type="predicted"/>
<dbReference type="AlphaFoldDB" id="A0AAE8MEU8"/>
<feature type="region of interest" description="Disordered" evidence="1">
    <location>
        <begin position="267"/>
        <end position="289"/>
    </location>
</feature>
<feature type="compositionally biased region" description="Low complexity" evidence="1">
    <location>
        <begin position="279"/>
        <end position="289"/>
    </location>
</feature>
<feature type="compositionally biased region" description="Pro residues" evidence="1">
    <location>
        <begin position="33"/>
        <end position="42"/>
    </location>
</feature>
<evidence type="ECO:0000313" key="2">
    <source>
        <dbReference type="EMBL" id="SPJ80345.1"/>
    </source>
</evidence>
<comment type="caution">
    <text evidence="2">The sequence shown here is derived from an EMBL/GenBank/DDBJ whole genome shotgun (WGS) entry which is preliminary data.</text>
</comment>
<organism evidence="2 3">
    <name type="scientific">Fusarium torulosum</name>
    <dbReference type="NCBI Taxonomy" id="33205"/>
    <lineage>
        <taxon>Eukaryota</taxon>
        <taxon>Fungi</taxon>
        <taxon>Dikarya</taxon>
        <taxon>Ascomycota</taxon>
        <taxon>Pezizomycotina</taxon>
        <taxon>Sordariomycetes</taxon>
        <taxon>Hypocreomycetidae</taxon>
        <taxon>Hypocreales</taxon>
        <taxon>Nectriaceae</taxon>
        <taxon>Fusarium</taxon>
    </lineage>
</organism>
<evidence type="ECO:0000313" key="3">
    <source>
        <dbReference type="Proteomes" id="UP001187734"/>
    </source>
</evidence>
<gene>
    <name evidence="2" type="ORF">FTOL_08737</name>
</gene>
<reference evidence="2" key="1">
    <citation type="submission" date="2018-03" db="EMBL/GenBank/DDBJ databases">
        <authorList>
            <person name="Guldener U."/>
        </authorList>
    </citation>
    <scope>NUCLEOTIDE SEQUENCE</scope>
</reference>
<keyword evidence="3" id="KW-1185">Reference proteome</keyword>
<accession>A0AAE8MEU8</accession>
<dbReference type="EMBL" id="ONZP01000313">
    <property type="protein sequence ID" value="SPJ80345.1"/>
    <property type="molecule type" value="Genomic_DNA"/>
</dbReference>
<feature type="compositionally biased region" description="Polar residues" evidence="1">
    <location>
        <begin position="267"/>
        <end position="278"/>
    </location>
</feature>